<name>A0ABT6XGE3_9GAMM</name>
<evidence type="ECO:0000313" key="4">
    <source>
        <dbReference type="Proteomes" id="UP001321580"/>
    </source>
</evidence>
<proteinExistence type="predicted"/>
<feature type="domain" description="YbbD head" evidence="2">
    <location>
        <begin position="24"/>
        <end position="74"/>
    </location>
</feature>
<feature type="chain" id="PRO_5045761675" description="YbbD head domain-containing protein" evidence="1">
    <location>
        <begin position="20"/>
        <end position="141"/>
    </location>
</feature>
<dbReference type="InterPro" id="IPR058827">
    <property type="entry name" value="YbbD_head"/>
</dbReference>
<keyword evidence="1" id="KW-0732">Signal</keyword>
<dbReference type="RefSeq" id="WP_283212522.1">
    <property type="nucleotide sequence ID" value="NZ_JASGBI010000001.1"/>
</dbReference>
<evidence type="ECO:0000256" key="1">
    <source>
        <dbReference type="SAM" id="SignalP"/>
    </source>
</evidence>
<dbReference type="PROSITE" id="PS51257">
    <property type="entry name" value="PROKAR_LIPOPROTEIN"/>
    <property type="match status" value="1"/>
</dbReference>
<dbReference type="EMBL" id="JASGBI010000001">
    <property type="protein sequence ID" value="MDI9239116.1"/>
    <property type="molecule type" value="Genomic_DNA"/>
</dbReference>
<keyword evidence="4" id="KW-1185">Reference proteome</keyword>
<evidence type="ECO:0000313" key="3">
    <source>
        <dbReference type="EMBL" id="MDI9239116.1"/>
    </source>
</evidence>
<gene>
    <name evidence="3" type="ORF">QLQ15_09360</name>
</gene>
<reference evidence="3 4" key="1">
    <citation type="submission" date="2023-05" db="EMBL/GenBank/DDBJ databases">
        <title>Lysobacter sp. strain LF1 Genome sequencing and assembly.</title>
        <authorList>
            <person name="Jung Y."/>
        </authorList>
    </citation>
    <scope>NUCLEOTIDE SEQUENCE [LARGE SCALE GENOMIC DNA]</scope>
    <source>
        <strain evidence="3 4">LF1</strain>
    </source>
</reference>
<evidence type="ECO:0000259" key="2">
    <source>
        <dbReference type="Pfam" id="PF26610"/>
    </source>
</evidence>
<feature type="signal peptide" evidence="1">
    <location>
        <begin position="1"/>
        <end position="19"/>
    </location>
</feature>
<organism evidence="3 4">
    <name type="scientific">Lysobacter stagni</name>
    <dbReference type="NCBI Taxonomy" id="3045172"/>
    <lineage>
        <taxon>Bacteria</taxon>
        <taxon>Pseudomonadati</taxon>
        <taxon>Pseudomonadota</taxon>
        <taxon>Gammaproteobacteria</taxon>
        <taxon>Lysobacterales</taxon>
        <taxon>Lysobacteraceae</taxon>
        <taxon>Lysobacter</taxon>
    </lineage>
</organism>
<sequence length="141" mass="15767">MKCRAVGPIFVFCIAVAVAGCETDVAQSRYATLADARVDHLFERGWLPDLLPPTATDIHTVNNLDVDTSTGSFRFPRSEGPQLFGRLARGVPEAPFSDWSIRVASYEMRGFSLWSYEEGDSQWAFFCLAEVGVCEYTSWTR</sequence>
<accession>A0ABT6XGE3</accession>
<dbReference type="Proteomes" id="UP001321580">
    <property type="component" value="Unassembled WGS sequence"/>
</dbReference>
<protein>
    <recommendedName>
        <fullName evidence="2">YbbD head domain-containing protein</fullName>
    </recommendedName>
</protein>
<dbReference type="Pfam" id="PF26610">
    <property type="entry name" value="YbbD_head"/>
    <property type="match status" value="1"/>
</dbReference>
<comment type="caution">
    <text evidence="3">The sequence shown here is derived from an EMBL/GenBank/DDBJ whole genome shotgun (WGS) entry which is preliminary data.</text>
</comment>